<dbReference type="Proteomes" id="UP000531594">
    <property type="component" value="Unassembled WGS sequence"/>
</dbReference>
<accession>A0A7X0HWB7</accession>
<evidence type="ECO:0000313" key="2">
    <source>
        <dbReference type="Proteomes" id="UP000531594"/>
    </source>
</evidence>
<comment type="caution">
    <text evidence="1">The sequence shown here is derived from an EMBL/GenBank/DDBJ whole genome shotgun (WGS) entry which is preliminary data.</text>
</comment>
<dbReference type="EMBL" id="JACHGK010000017">
    <property type="protein sequence ID" value="MBB6447122.1"/>
    <property type="molecule type" value="Genomic_DNA"/>
</dbReference>
<protein>
    <submittedName>
        <fullName evidence="1">Uncharacterized protein</fullName>
    </submittedName>
</protein>
<keyword evidence="2" id="KW-1185">Reference proteome</keyword>
<organism evidence="1 2">
    <name type="scientific">Bacillus benzoevorans</name>
    <dbReference type="NCBI Taxonomy" id="1456"/>
    <lineage>
        <taxon>Bacteria</taxon>
        <taxon>Bacillati</taxon>
        <taxon>Bacillota</taxon>
        <taxon>Bacilli</taxon>
        <taxon>Bacillales</taxon>
        <taxon>Bacillaceae</taxon>
        <taxon>Bacillus</taxon>
    </lineage>
</organism>
<proteinExistence type="predicted"/>
<evidence type="ECO:0000313" key="1">
    <source>
        <dbReference type="EMBL" id="MBB6447122.1"/>
    </source>
</evidence>
<sequence>MEIGLSKTGTSSGKMNMEFQKFLPLKRTKKTKKGVLNVILIE</sequence>
<name>A0A7X0HWB7_9BACI</name>
<gene>
    <name evidence="1" type="ORF">HNR53_003801</name>
</gene>
<reference evidence="1 2" key="1">
    <citation type="submission" date="2020-08" db="EMBL/GenBank/DDBJ databases">
        <title>Genomic Encyclopedia of Type Strains, Phase IV (KMG-IV): sequencing the most valuable type-strain genomes for metagenomic binning, comparative biology and taxonomic classification.</title>
        <authorList>
            <person name="Goeker M."/>
        </authorList>
    </citation>
    <scope>NUCLEOTIDE SEQUENCE [LARGE SCALE GENOMIC DNA]</scope>
    <source>
        <strain evidence="1 2">DSM 5391</strain>
    </source>
</reference>
<dbReference type="AlphaFoldDB" id="A0A7X0HWB7"/>